<dbReference type="AlphaFoldDB" id="A0A0B3XLE9"/>
<protein>
    <submittedName>
        <fullName evidence="4">Alpha/beta hydrolase</fullName>
    </submittedName>
</protein>
<evidence type="ECO:0000256" key="2">
    <source>
        <dbReference type="ARBA" id="ARBA00022801"/>
    </source>
</evidence>
<evidence type="ECO:0000313" key="5">
    <source>
        <dbReference type="Proteomes" id="UP000031197"/>
    </source>
</evidence>
<dbReference type="GO" id="GO:0016788">
    <property type="term" value="F:hydrolase activity, acting on ester bonds"/>
    <property type="evidence" value="ECO:0007669"/>
    <property type="project" value="TreeGrafter"/>
</dbReference>
<reference evidence="4 5" key="1">
    <citation type="submission" date="2014-12" db="EMBL/GenBank/DDBJ databases">
        <title>Genome sequencing of Alteromonas marina AD001.</title>
        <authorList>
            <person name="Adrian T.G.S."/>
            <person name="Chan K.G."/>
        </authorList>
    </citation>
    <scope>NUCLEOTIDE SEQUENCE [LARGE SCALE GENOMIC DNA]</scope>
    <source>
        <strain evidence="4 5">AD001</strain>
    </source>
</reference>
<dbReference type="InterPro" id="IPR000801">
    <property type="entry name" value="Esterase-like"/>
</dbReference>
<evidence type="ECO:0000313" key="4">
    <source>
        <dbReference type="EMBL" id="KHT45011.1"/>
    </source>
</evidence>
<comment type="caution">
    <text evidence="4">The sequence shown here is derived from an EMBL/GenBank/DDBJ whole genome shotgun (WGS) entry which is preliminary data.</text>
</comment>
<keyword evidence="3" id="KW-0732">Signal</keyword>
<keyword evidence="5" id="KW-1185">Reference proteome</keyword>
<evidence type="ECO:0000256" key="3">
    <source>
        <dbReference type="SAM" id="SignalP"/>
    </source>
</evidence>
<dbReference type="InterPro" id="IPR052558">
    <property type="entry name" value="Siderophore_Hydrolase_D"/>
</dbReference>
<evidence type="ECO:0000256" key="1">
    <source>
        <dbReference type="ARBA" id="ARBA00005622"/>
    </source>
</evidence>
<dbReference type="OrthoDB" id="6381520at2"/>
<accession>A0A0B3XLE9</accession>
<dbReference type="Pfam" id="PF00756">
    <property type="entry name" value="Esterase"/>
    <property type="match status" value="1"/>
</dbReference>
<dbReference type="PROSITE" id="PS51257">
    <property type="entry name" value="PROKAR_LIPOPROTEIN"/>
    <property type="match status" value="1"/>
</dbReference>
<dbReference type="RefSeq" id="WP_039222822.1">
    <property type="nucleotide sequence ID" value="NZ_JWLW01000065.1"/>
</dbReference>
<dbReference type="SUPFAM" id="SSF53474">
    <property type="entry name" value="alpha/beta-Hydrolases"/>
    <property type="match status" value="1"/>
</dbReference>
<dbReference type="InterPro" id="IPR029058">
    <property type="entry name" value="AB_hydrolase_fold"/>
</dbReference>
<sequence>MLRFLTAIILVGSAFSCAFAESIIKPIISEASVSLPRSKMVTIEDTETARKYTLFVQLPKSYNASPSKDYPVIYTTDAPYSFPIIVGSMRMPVNVGQMEEAVIVGLSYSLESKGVKSRVRDYTPAIANSWKLETGLAAEYLSFIRRDVLTFIESTYRVDANRRTFIGHSLGGLFGGYVLMQSPETFSNYVLVSPSVWFNDDYLLTLEMAETQSPKRVYIGVGSFETPEFGEGQDMVAGSKALASKINAKADQNITLQLHVIGGASHATVFPTVAIHGIDWILGTPR</sequence>
<dbReference type="EMBL" id="JWLW01000065">
    <property type="protein sequence ID" value="KHT45011.1"/>
    <property type="molecule type" value="Genomic_DNA"/>
</dbReference>
<keyword evidence="2 4" id="KW-0378">Hydrolase</keyword>
<proteinExistence type="inferred from homology"/>
<organism evidence="4 5">
    <name type="scientific">Alteromonas marina</name>
    <dbReference type="NCBI Taxonomy" id="203795"/>
    <lineage>
        <taxon>Bacteria</taxon>
        <taxon>Pseudomonadati</taxon>
        <taxon>Pseudomonadota</taxon>
        <taxon>Gammaproteobacteria</taxon>
        <taxon>Alteromonadales</taxon>
        <taxon>Alteromonadaceae</taxon>
        <taxon>Alteromonas/Salinimonas group</taxon>
        <taxon>Alteromonas</taxon>
    </lineage>
</organism>
<dbReference type="Proteomes" id="UP000031197">
    <property type="component" value="Unassembled WGS sequence"/>
</dbReference>
<comment type="similarity">
    <text evidence="1">Belongs to the esterase D family.</text>
</comment>
<dbReference type="PANTHER" id="PTHR40841">
    <property type="entry name" value="SIDEROPHORE TRIACETYLFUSARININE C ESTERASE"/>
    <property type="match status" value="1"/>
</dbReference>
<feature type="signal peptide" evidence="3">
    <location>
        <begin position="1"/>
        <end position="20"/>
    </location>
</feature>
<gene>
    <name evidence="4" type="ORF">RJ41_15680</name>
</gene>
<feature type="chain" id="PRO_5002084351" evidence="3">
    <location>
        <begin position="21"/>
        <end position="286"/>
    </location>
</feature>
<dbReference type="Gene3D" id="3.40.50.1820">
    <property type="entry name" value="alpha/beta hydrolase"/>
    <property type="match status" value="1"/>
</dbReference>
<name>A0A0B3XLE9_9ALTE</name>
<dbReference type="PANTHER" id="PTHR40841:SF2">
    <property type="entry name" value="SIDEROPHORE-DEGRADING ESTERASE (EUROFUNG)"/>
    <property type="match status" value="1"/>
</dbReference>